<protein>
    <submittedName>
        <fullName evidence="1">Uncharacterized protein</fullName>
    </submittedName>
</protein>
<reference evidence="2 3" key="1">
    <citation type="journal article" date="2017" name="Syst. Appl. Microbiol.">
        <title>Soybeans inoculated with root zone soils of Canadian native legumes harbour diverse and novel Bradyrhizobium spp. that possess agricultural potential.</title>
        <authorList>
            <person name="Bromfield E.S.P."/>
            <person name="Cloutier S."/>
            <person name="Tambong J.T."/>
            <person name="Tran Thi T.V."/>
        </authorList>
    </citation>
    <scope>NUCLEOTIDE SEQUENCE [LARGE SCALE GENOMIC DNA]</scope>
    <source>
        <strain evidence="2 3">323S2</strain>
    </source>
</reference>
<gene>
    <name evidence="2" type="ORF">G6321_00046100</name>
    <name evidence="1" type="ORF">G6321_22290</name>
</gene>
<dbReference type="EMBL" id="CP088280">
    <property type="protein sequence ID" value="UGX92925.1"/>
    <property type="molecule type" value="Genomic_DNA"/>
</dbReference>
<reference evidence="2 3" key="3">
    <citation type="journal article" date="2022" name="Int. J. Syst. Evol. Microbiol.">
        <title>Strains of Bradyrhizobium barranii sp. nov. associated with legumes native to Canada are symbionts of soybeans and belong to different subspecies (subsp. barranii subsp. nov. and subsp. apii subsp. nov.) and symbiovars (sv. glycinearum and sv. septentrionale).</title>
        <authorList>
            <person name="Bromfield E.S.P."/>
            <person name="Cloutier S."/>
            <person name="Wasai-Hara S."/>
            <person name="Minamisawa K."/>
        </authorList>
    </citation>
    <scope>NUCLEOTIDE SEQUENCE [LARGE SCALE GENOMIC DNA]</scope>
    <source>
        <strain evidence="2 3">323S2</strain>
    </source>
</reference>
<sequence length="92" mass="10373">MQDILKTLTAQPQTFLGRIGADPSKLMTVRDWWYEMDEPVETLADPQAAFGEDERKLMRLCEENTIPHRTASNGRAAAFPAWLFLVAIPANP</sequence>
<accession>A0A7Z0QAW6</accession>
<evidence type="ECO:0000313" key="3">
    <source>
        <dbReference type="Proteomes" id="UP000564836"/>
    </source>
</evidence>
<dbReference type="AlphaFoldDB" id="A0A7Z0QAW6"/>
<dbReference type="EMBL" id="JACBFH010000001">
    <property type="protein sequence ID" value="NYY91073.1"/>
    <property type="molecule type" value="Genomic_DNA"/>
</dbReference>
<evidence type="ECO:0000313" key="2">
    <source>
        <dbReference type="EMBL" id="UGX92925.1"/>
    </source>
</evidence>
<organism evidence="1">
    <name type="scientific">Bradyrhizobium barranii subsp. barranii</name>
    <dbReference type="NCBI Taxonomy" id="2823807"/>
    <lineage>
        <taxon>Bacteria</taxon>
        <taxon>Pseudomonadati</taxon>
        <taxon>Pseudomonadota</taxon>
        <taxon>Alphaproteobacteria</taxon>
        <taxon>Hyphomicrobiales</taxon>
        <taxon>Nitrobacteraceae</taxon>
        <taxon>Bradyrhizobium</taxon>
        <taxon>Bradyrhizobium barranii</taxon>
    </lineage>
</organism>
<proteinExistence type="predicted"/>
<dbReference type="RefSeq" id="WP_166348546.1">
    <property type="nucleotide sequence ID" value="NZ_CP088280.1"/>
</dbReference>
<reference evidence="1" key="2">
    <citation type="submission" date="2020-06" db="EMBL/GenBank/DDBJ databases">
        <title>Whole Genome Sequence of Bradyrhizobium sp. Strain 323S2.</title>
        <authorList>
            <person name="Bromfield E.S.P."/>
        </authorList>
    </citation>
    <scope>NUCLEOTIDE SEQUENCE [LARGE SCALE GENOMIC DNA]</scope>
    <source>
        <strain evidence="1">323S2</strain>
    </source>
</reference>
<evidence type="ECO:0000313" key="1">
    <source>
        <dbReference type="EMBL" id="NYY91073.1"/>
    </source>
</evidence>
<dbReference type="Proteomes" id="UP000564836">
    <property type="component" value="Chromosome"/>
</dbReference>
<name>A0A7Z0QAW6_9BRAD</name>